<evidence type="ECO:0000313" key="2">
    <source>
        <dbReference type="Proteomes" id="UP001153678"/>
    </source>
</evidence>
<dbReference type="EMBL" id="CAMKVN010019743">
    <property type="protein sequence ID" value="CAI2198870.1"/>
    <property type="molecule type" value="Genomic_DNA"/>
</dbReference>
<protein>
    <submittedName>
        <fullName evidence="1">7606_t:CDS:1</fullName>
    </submittedName>
</protein>
<organism evidence="1 2">
    <name type="scientific">Funneliformis geosporum</name>
    <dbReference type="NCBI Taxonomy" id="1117311"/>
    <lineage>
        <taxon>Eukaryota</taxon>
        <taxon>Fungi</taxon>
        <taxon>Fungi incertae sedis</taxon>
        <taxon>Mucoromycota</taxon>
        <taxon>Glomeromycotina</taxon>
        <taxon>Glomeromycetes</taxon>
        <taxon>Glomerales</taxon>
        <taxon>Glomeraceae</taxon>
        <taxon>Funneliformis</taxon>
    </lineage>
</organism>
<keyword evidence="2" id="KW-1185">Reference proteome</keyword>
<evidence type="ECO:0000313" key="1">
    <source>
        <dbReference type="EMBL" id="CAI2198870.1"/>
    </source>
</evidence>
<name>A0A9W4TAN2_9GLOM</name>
<comment type="caution">
    <text evidence="1">The sequence shown here is derived from an EMBL/GenBank/DDBJ whole genome shotgun (WGS) entry which is preliminary data.</text>
</comment>
<feature type="non-terminal residue" evidence="1">
    <location>
        <position position="1"/>
    </location>
</feature>
<sequence>KHLLKVKEFGKESTGDCVQCKDKNLDIIDYLDHKLCIECFKYQMEVVRSGINVCSRYTKNKAINCYDYQKRKSCDQCSLCQERKKLTGISTLALMTELFRGRKDFNALIT</sequence>
<accession>A0A9W4TAN2</accession>
<proteinExistence type="predicted"/>
<dbReference type="Proteomes" id="UP001153678">
    <property type="component" value="Unassembled WGS sequence"/>
</dbReference>
<gene>
    <name evidence="1" type="ORF">FWILDA_LOCUS18789</name>
</gene>
<dbReference type="AlphaFoldDB" id="A0A9W4TAN2"/>
<reference evidence="1" key="1">
    <citation type="submission" date="2022-08" db="EMBL/GenBank/DDBJ databases">
        <authorList>
            <person name="Kallberg Y."/>
            <person name="Tangrot J."/>
            <person name="Rosling A."/>
        </authorList>
    </citation>
    <scope>NUCLEOTIDE SEQUENCE</scope>
    <source>
        <strain evidence="1">Wild A</strain>
    </source>
</reference>